<dbReference type="Gene3D" id="1.10.287.1490">
    <property type="match status" value="1"/>
</dbReference>
<feature type="coiled-coil region" evidence="1">
    <location>
        <begin position="127"/>
        <end position="161"/>
    </location>
</feature>
<comment type="caution">
    <text evidence="3">The sequence shown here is derived from an EMBL/GenBank/DDBJ whole genome shotgun (WGS) entry which is preliminary data.</text>
</comment>
<keyword evidence="1" id="KW-0175">Coiled coil</keyword>
<accession>A0A1V6PLP2</accession>
<dbReference type="EMBL" id="MDYL01000002">
    <property type="protein sequence ID" value="OQD77582.1"/>
    <property type="molecule type" value="Genomic_DNA"/>
</dbReference>
<reference evidence="4" key="1">
    <citation type="journal article" date="2017" name="Nat. Microbiol.">
        <title>Global analysis of biosynthetic gene clusters reveals vast potential of secondary metabolite production in Penicillium species.</title>
        <authorList>
            <person name="Nielsen J.C."/>
            <person name="Grijseels S."/>
            <person name="Prigent S."/>
            <person name="Ji B."/>
            <person name="Dainat J."/>
            <person name="Nielsen K.F."/>
            <person name="Frisvad J.C."/>
            <person name="Workman M."/>
            <person name="Nielsen J."/>
        </authorList>
    </citation>
    <scope>NUCLEOTIDE SEQUENCE [LARGE SCALE GENOMIC DNA]</scope>
    <source>
        <strain evidence="4">IBT 11843</strain>
    </source>
</reference>
<gene>
    <name evidence="3" type="ORF">PENDEC_c002G06811</name>
</gene>
<name>A0A1V6PLP2_PENDC</name>
<sequence length="753" mass="85594">MFSEYTAPKSTSTTPRKRSKRVRFSDPGPRLQDTSACSTGLTPAMKRTFVGERSTRVPTDGDRSPSRKVRRRSAPAPRLQRSFDPIEPFDDTCSEWVMQFTPIRQILDSRTQRRIRRIGLSDEINHIEREKRQTSNLEKTIESLLQERDSLKNELNAMKQRHEIPEDELPSYESFSMSPHLRIRELEHETSRLRDEISVTSLRSHEESYLSASNEGETFLLNDSAIIVSDSPEFRAVRDCHSPVPFSLMMSDPPNTDVSTQTQALESIENSDIQDLTLDLEAARREKKELFNACRSHISAFENSEMKDIFLRSSPPPDFFDNVIDILTTALSRASDATQALEGIRLECSSLGFSGLSADDVLSDMKSHFRSARLELERSIPGETPNGLEDGKATLSALVKRVKSLANDLRAERKHHCGSLGREKALRGQFDNLLHRYEAAANKIGKLEDSIASSAGDMLHTRMRMQDLENEQMEKSIGIDRLNAALDKYHEDVKSLEELVGRLEDENRVAKEEHAQQISNLEKQVDCERKQRSAIETSASKYESRIRQLEETVEGNRIRACSLMAEVESLEKEHERALQALERKGSEQLQQHEEDIGTLNVRVSELTTSLEESRSEAQRLRQMNEGLEDQLQAEIDARDELLDKWATEQARSFAFMKECVGSERRRAKVRAANWELRSDDLMSDGTTVMGSEPITPVSMTRFVDVEMGRGKNRRRMDSGIGILTGEEFLSEDDSNLRRLDSDIDLPSSDLIDI</sequence>
<dbReference type="SUPFAM" id="SSF57997">
    <property type="entry name" value="Tropomyosin"/>
    <property type="match status" value="1"/>
</dbReference>
<feature type="coiled-coil region" evidence="1">
    <location>
        <begin position="479"/>
        <end position="644"/>
    </location>
</feature>
<evidence type="ECO:0000256" key="2">
    <source>
        <dbReference type="SAM" id="MobiDB-lite"/>
    </source>
</evidence>
<proteinExistence type="predicted"/>
<keyword evidence="4" id="KW-1185">Reference proteome</keyword>
<dbReference type="OMA" id="AESYWMT"/>
<dbReference type="AlphaFoldDB" id="A0A1V6PLP2"/>
<evidence type="ECO:0000313" key="4">
    <source>
        <dbReference type="Proteomes" id="UP000191522"/>
    </source>
</evidence>
<feature type="compositionally biased region" description="Basic and acidic residues" evidence="2">
    <location>
        <begin position="49"/>
        <end position="65"/>
    </location>
</feature>
<organism evidence="3 4">
    <name type="scientific">Penicillium decumbens</name>
    <dbReference type="NCBI Taxonomy" id="69771"/>
    <lineage>
        <taxon>Eukaryota</taxon>
        <taxon>Fungi</taxon>
        <taxon>Dikarya</taxon>
        <taxon>Ascomycota</taxon>
        <taxon>Pezizomycotina</taxon>
        <taxon>Eurotiomycetes</taxon>
        <taxon>Eurotiomycetidae</taxon>
        <taxon>Eurotiales</taxon>
        <taxon>Aspergillaceae</taxon>
        <taxon>Penicillium</taxon>
    </lineage>
</organism>
<evidence type="ECO:0000256" key="1">
    <source>
        <dbReference type="SAM" id="Coils"/>
    </source>
</evidence>
<evidence type="ECO:0000313" key="3">
    <source>
        <dbReference type="EMBL" id="OQD77582.1"/>
    </source>
</evidence>
<feature type="compositionally biased region" description="Polar residues" evidence="2">
    <location>
        <begin position="32"/>
        <end position="41"/>
    </location>
</feature>
<dbReference type="OrthoDB" id="3532430at2759"/>
<protein>
    <submittedName>
        <fullName evidence="3">Uncharacterized protein</fullName>
    </submittedName>
</protein>
<dbReference type="Proteomes" id="UP000191522">
    <property type="component" value="Unassembled WGS sequence"/>
</dbReference>
<feature type="region of interest" description="Disordered" evidence="2">
    <location>
        <begin position="1"/>
        <end position="85"/>
    </location>
</feature>
<dbReference type="STRING" id="69771.A0A1V6PLP2"/>